<keyword evidence="3" id="KW-1185">Reference proteome</keyword>
<protein>
    <submittedName>
        <fullName evidence="2">Uncharacterized protein</fullName>
    </submittedName>
</protein>
<gene>
    <name evidence="2" type="ORF">U0070_026665</name>
</gene>
<dbReference type="AlphaFoldDB" id="A0AAW0JMK8"/>
<sequence>MNKHNIKFYETRSASCHPGLKWNGITCISGQLVVLINCYAKPDAQCLANGSATVTLTTSNSEDIITNYLVNSNFVSNSMESQEISFFFSTVNNETQIRNLVLPFLYPQKMSHGNGSTNSDSLNKNVDHSAEVLQIEHSHYREGINKEYLWKVSNLHSKTLEAFISQLWQENWLPKENVKIIENPFTTYKARRTHISSLGRNTSPGPMVVTHLTGGTGSGEPPAPPTQTPCKVWGIGGPRSGRAPTAPGEAQDGPEPAPLRRAGAAGPRAGTRPTCELEARPRAFPHPAGAR</sequence>
<organism evidence="2 3">
    <name type="scientific">Myodes glareolus</name>
    <name type="common">Bank vole</name>
    <name type="synonym">Clethrionomys glareolus</name>
    <dbReference type="NCBI Taxonomy" id="447135"/>
    <lineage>
        <taxon>Eukaryota</taxon>
        <taxon>Metazoa</taxon>
        <taxon>Chordata</taxon>
        <taxon>Craniata</taxon>
        <taxon>Vertebrata</taxon>
        <taxon>Euteleostomi</taxon>
        <taxon>Mammalia</taxon>
        <taxon>Eutheria</taxon>
        <taxon>Euarchontoglires</taxon>
        <taxon>Glires</taxon>
        <taxon>Rodentia</taxon>
        <taxon>Myomorpha</taxon>
        <taxon>Muroidea</taxon>
        <taxon>Cricetidae</taxon>
        <taxon>Arvicolinae</taxon>
        <taxon>Myodes</taxon>
    </lineage>
</organism>
<feature type="compositionally biased region" description="Low complexity" evidence="1">
    <location>
        <begin position="259"/>
        <end position="273"/>
    </location>
</feature>
<dbReference type="EMBL" id="JBBHLL010000030">
    <property type="protein sequence ID" value="KAK7827459.1"/>
    <property type="molecule type" value="Genomic_DNA"/>
</dbReference>
<evidence type="ECO:0000313" key="2">
    <source>
        <dbReference type="EMBL" id="KAK7827459.1"/>
    </source>
</evidence>
<comment type="caution">
    <text evidence="2">The sequence shown here is derived from an EMBL/GenBank/DDBJ whole genome shotgun (WGS) entry which is preliminary data.</text>
</comment>
<proteinExistence type="predicted"/>
<dbReference type="Proteomes" id="UP001488838">
    <property type="component" value="Unassembled WGS sequence"/>
</dbReference>
<name>A0AAW0JMK8_MYOGA</name>
<feature type="region of interest" description="Disordered" evidence="1">
    <location>
        <begin position="234"/>
        <end position="291"/>
    </location>
</feature>
<reference evidence="2 3" key="1">
    <citation type="journal article" date="2023" name="bioRxiv">
        <title>Conserved and derived expression patterns and positive selection on dental genes reveal complex evolutionary context of ever-growing rodent molars.</title>
        <authorList>
            <person name="Calamari Z.T."/>
            <person name="Song A."/>
            <person name="Cohen E."/>
            <person name="Akter M."/>
            <person name="Roy R.D."/>
            <person name="Hallikas O."/>
            <person name="Christensen M.M."/>
            <person name="Li P."/>
            <person name="Marangoni P."/>
            <person name="Jernvall J."/>
            <person name="Klein O.D."/>
        </authorList>
    </citation>
    <scope>NUCLEOTIDE SEQUENCE [LARGE SCALE GENOMIC DNA]</scope>
    <source>
        <strain evidence="2">V071</strain>
    </source>
</reference>
<evidence type="ECO:0000256" key="1">
    <source>
        <dbReference type="SAM" id="MobiDB-lite"/>
    </source>
</evidence>
<accession>A0AAW0JMK8</accession>
<evidence type="ECO:0000313" key="3">
    <source>
        <dbReference type="Proteomes" id="UP001488838"/>
    </source>
</evidence>